<dbReference type="OrthoDB" id="7573918at2"/>
<dbReference type="AlphaFoldDB" id="A0A0D6MIY1"/>
<keyword evidence="3" id="KW-1185">Reference proteome</keyword>
<evidence type="ECO:0000313" key="2">
    <source>
        <dbReference type="EMBL" id="GAN53441.1"/>
    </source>
</evidence>
<dbReference type="EMBL" id="BALE01000009">
    <property type="protein sequence ID" value="GAN53441.1"/>
    <property type="molecule type" value="Genomic_DNA"/>
</dbReference>
<proteinExistence type="predicted"/>
<protein>
    <submittedName>
        <fullName evidence="2">Uncharacterized protein</fullName>
    </submittedName>
</protein>
<reference evidence="2 3" key="1">
    <citation type="submission" date="2012-10" db="EMBL/GenBank/DDBJ databases">
        <title>Genome sequencing of Tanticharoenia sakaeratensis NBRC 103193.</title>
        <authorList>
            <person name="Azuma Y."/>
            <person name="Hadano H."/>
            <person name="Hirakawa H."/>
            <person name="Matsushita K."/>
        </authorList>
    </citation>
    <scope>NUCLEOTIDE SEQUENCE [LARGE SCALE GENOMIC DNA]</scope>
    <source>
        <strain evidence="2 3">NBRC 103193</strain>
    </source>
</reference>
<dbReference type="STRING" id="1231623.Tasa_009_236"/>
<evidence type="ECO:0000256" key="1">
    <source>
        <dbReference type="SAM" id="Phobius"/>
    </source>
</evidence>
<comment type="caution">
    <text evidence="2">The sequence shown here is derived from an EMBL/GenBank/DDBJ whole genome shotgun (WGS) entry which is preliminary data.</text>
</comment>
<dbReference type="RefSeq" id="WP_048847317.1">
    <property type="nucleotide sequence ID" value="NZ_BALE01000009.1"/>
</dbReference>
<gene>
    <name evidence="2" type="ORF">Tasa_009_236</name>
</gene>
<keyword evidence="1" id="KW-0812">Transmembrane</keyword>
<dbReference type="Proteomes" id="UP000032679">
    <property type="component" value="Unassembled WGS sequence"/>
</dbReference>
<feature type="transmembrane region" description="Helical" evidence="1">
    <location>
        <begin position="12"/>
        <end position="29"/>
    </location>
</feature>
<feature type="transmembrane region" description="Helical" evidence="1">
    <location>
        <begin position="114"/>
        <end position="134"/>
    </location>
</feature>
<sequence length="139" mass="14930">MLTEIERAERGRTTMAITFYICAVAIVLMEVSAFNETASPALIASFMTISATYAFIFSGLPHRIMPASRSHFFYDETARDFRRDALAVGFWASLASAGALVCVDGFIVPLSAFQALRIVTGAGIAATLIANATLELRAA</sequence>
<feature type="transmembrane region" description="Helical" evidence="1">
    <location>
        <begin position="41"/>
        <end position="64"/>
    </location>
</feature>
<organism evidence="2 3">
    <name type="scientific">Tanticharoenia sakaeratensis NBRC 103193</name>
    <dbReference type="NCBI Taxonomy" id="1231623"/>
    <lineage>
        <taxon>Bacteria</taxon>
        <taxon>Pseudomonadati</taxon>
        <taxon>Pseudomonadota</taxon>
        <taxon>Alphaproteobacteria</taxon>
        <taxon>Acetobacterales</taxon>
        <taxon>Acetobacteraceae</taxon>
        <taxon>Tanticharoenia</taxon>
    </lineage>
</organism>
<name>A0A0D6MIY1_9PROT</name>
<keyword evidence="1" id="KW-1133">Transmembrane helix</keyword>
<evidence type="ECO:0000313" key="3">
    <source>
        <dbReference type="Proteomes" id="UP000032679"/>
    </source>
</evidence>
<feature type="transmembrane region" description="Helical" evidence="1">
    <location>
        <begin position="85"/>
        <end position="108"/>
    </location>
</feature>
<keyword evidence="1" id="KW-0472">Membrane</keyword>
<accession>A0A0D6MIY1</accession>